<protein>
    <submittedName>
        <fullName evidence="2">Transposase, IS4 family</fullName>
    </submittedName>
</protein>
<comment type="caution">
    <text evidence="2">The sequence shown here is derived from an EMBL/GenBank/DDBJ whole genome shotgun (WGS) entry which is preliminary data.</text>
</comment>
<dbReference type="Gene3D" id="3.90.350.10">
    <property type="entry name" value="Transposase Inhibitor Protein From Tn5, Chain A, domain 1"/>
    <property type="match status" value="1"/>
</dbReference>
<dbReference type="STRING" id="81479.RA876_16440"/>
<dbReference type="AlphaFoldDB" id="A0A1Q8YJW7"/>
<proteinExistence type="predicted"/>
<dbReference type="SUPFAM" id="SSF53098">
    <property type="entry name" value="Ribonuclease H-like"/>
    <property type="match status" value="1"/>
</dbReference>
<dbReference type="Proteomes" id="UP000185911">
    <property type="component" value="Unassembled WGS sequence"/>
</dbReference>
<organism evidence="2 3">
    <name type="scientific">Rhodoferax antarcticus ANT.BR</name>
    <dbReference type="NCBI Taxonomy" id="1111071"/>
    <lineage>
        <taxon>Bacteria</taxon>
        <taxon>Pseudomonadati</taxon>
        <taxon>Pseudomonadota</taxon>
        <taxon>Betaproteobacteria</taxon>
        <taxon>Burkholderiales</taxon>
        <taxon>Comamonadaceae</taxon>
        <taxon>Rhodoferax</taxon>
    </lineage>
</organism>
<sequence length="93" mass="10793">MYSAKVDKATGVVCDQSVALNGFKAAKDDPEHLRRVRFKDPMGKTLIFLTNNTALSAPVIAQLYKNRWQVELFFKWIKQHLRIKKFWAPARTQ</sequence>
<dbReference type="GO" id="GO:0003677">
    <property type="term" value="F:DNA binding"/>
    <property type="evidence" value="ECO:0007669"/>
    <property type="project" value="InterPro"/>
</dbReference>
<dbReference type="GO" id="GO:0006313">
    <property type="term" value="P:DNA transposition"/>
    <property type="evidence" value="ECO:0007669"/>
    <property type="project" value="InterPro"/>
</dbReference>
<dbReference type="Pfam" id="PF01609">
    <property type="entry name" value="DDE_Tnp_1"/>
    <property type="match status" value="1"/>
</dbReference>
<keyword evidence="3" id="KW-1185">Reference proteome</keyword>
<dbReference type="PANTHER" id="PTHR33258:SF1">
    <property type="entry name" value="TRANSPOSASE INSL FOR INSERTION SEQUENCE ELEMENT IS186A-RELATED"/>
    <property type="match status" value="1"/>
</dbReference>
<feature type="domain" description="Transposase IS4-like" evidence="1">
    <location>
        <begin position="33"/>
        <end position="85"/>
    </location>
</feature>
<dbReference type="InterPro" id="IPR012337">
    <property type="entry name" value="RNaseH-like_sf"/>
</dbReference>
<dbReference type="EMBL" id="MSYM01000005">
    <property type="protein sequence ID" value="OLP08190.1"/>
    <property type="molecule type" value="Genomic_DNA"/>
</dbReference>
<evidence type="ECO:0000313" key="2">
    <source>
        <dbReference type="EMBL" id="OLP08190.1"/>
    </source>
</evidence>
<dbReference type="InterPro" id="IPR002559">
    <property type="entry name" value="Transposase_11"/>
</dbReference>
<gene>
    <name evidence="2" type="ORF">BLL52_0478</name>
</gene>
<evidence type="ECO:0000259" key="1">
    <source>
        <dbReference type="Pfam" id="PF01609"/>
    </source>
</evidence>
<reference evidence="2 3" key="1">
    <citation type="submission" date="2017-01" db="EMBL/GenBank/DDBJ databases">
        <title>Genome sequence of Rhodoferax antarcticus ANT.BR, a psychrophilic purple nonsulfur bacterium from an Antarctic microbial mat.</title>
        <authorList>
            <person name="Baker J."/>
            <person name="Riester C."/>
            <person name="Skinner B."/>
            <person name="Newell A."/>
            <person name="Swingley W."/>
            <person name="Madigan M."/>
            <person name="Jung D."/>
            <person name="Asao M."/>
            <person name="Chen M."/>
            <person name="Loughlin P."/>
            <person name="Pan H."/>
            <person name="Lin S."/>
            <person name="Li N."/>
            <person name="Shaw J."/>
            <person name="Prado M."/>
            <person name="Sherman C."/>
            <person name="Li X."/>
            <person name="Tang J."/>
            <person name="Blankenship R."/>
            <person name="Zhao T."/>
            <person name="Touchman J."/>
            <person name="Sattley M."/>
        </authorList>
    </citation>
    <scope>NUCLEOTIDE SEQUENCE [LARGE SCALE GENOMIC DNA]</scope>
    <source>
        <strain evidence="2 3">ANT.BR</strain>
    </source>
</reference>
<accession>A0A1Q8YJW7</accession>
<dbReference type="PANTHER" id="PTHR33258">
    <property type="entry name" value="TRANSPOSASE INSL FOR INSERTION SEQUENCE ELEMENT IS186A-RELATED"/>
    <property type="match status" value="1"/>
</dbReference>
<evidence type="ECO:0000313" key="3">
    <source>
        <dbReference type="Proteomes" id="UP000185911"/>
    </source>
</evidence>
<dbReference type="GO" id="GO:0004803">
    <property type="term" value="F:transposase activity"/>
    <property type="evidence" value="ECO:0007669"/>
    <property type="project" value="InterPro"/>
</dbReference>
<name>A0A1Q8YJW7_9BURK</name>